<organism evidence="1 5">
    <name type="scientific">Didymodactylos carnosus</name>
    <dbReference type="NCBI Taxonomy" id="1234261"/>
    <lineage>
        <taxon>Eukaryota</taxon>
        <taxon>Metazoa</taxon>
        <taxon>Spiralia</taxon>
        <taxon>Gnathifera</taxon>
        <taxon>Rotifera</taxon>
        <taxon>Eurotatoria</taxon>
        <taxon>Bdelloidea</taxon>
        <taxon>Philodinida</taxon>
        <taxon>Philodinidae</taxon>
        <taxon>Didymodactylos</taxon>
    </lineage>
</organism>
<dbReference type="Proteomes" id="UP000681722">
    <property type="component" value="Unassembled WGS sequence"/>
</dbReference>
<evidence type="ECO:0000313" key="3">
    <source>
        <dbReference type="EMBL" id="CAF3802920.1"/>
    </source>
</evidence>
<evidence type="ECO:0000313" key="2">
    <source>
        <dbReference type="EMBL" id="CAF1148492.1"/>
    </source>
</evidence>
<dbReference type="EMBL" id="CAJNOK010011789">
    <property type="protein sequence ID" value="CAF1148492.1"/>
    <property type="molecule type" value="Genomic_DNA"/>
</dbReference>
<dbReference type="Proteomes" id="UP000677228">
    <property type="component" value="Unassembled WGS sequence"/>
</dbReference>
<reference evidence="1" key="1">
    <citation type="submission" date="2021-02" db="EMBL/GenBank/DDBJ databases">
        <authorList>
            <person name="Nowell W R."/>
        </authorList>
    </citation>
    <scope>NUCLEOTIDE SEQUENCE</scope>
</reference>
<proteinExistence type="predicted"/>
<name>A0A814J1R9_9BILA</name>
<evidence type="ECO:0000313" key="4">
    <source>
        <dbReference type="EMBL" id="CAF3952402.1"/>
    </source>
</evidence>
<dbReference type="Proteomes" id="UP000663829">
    <property type="component" value="Unassembled WGS sequence"/>
</dbReference>
<dbReference type="EMBL" id="CAJOBC010003840">
    <property type="protein sequence ID" value="CAF3802920.1"/>
    <property type="molecule type" value="Genomic_DNA"/>
</dbReference>
<dbReference type="AlphaFoldDB" id="A0A814J1R9"/>
<protein>
    <submittedName>
        <fullName evidence="1">Uncharacterized protein</fullName>
    </submittedName>
</protein>
<evidence type="ECO:0000313" key="1">
    <source>
        <dbReference type="EMBL" id="CAF1032169.1"/>
    </source>
</evidence>
<dbReference type="Proteomes" id="UP000682733">
    <property type="component" value="Unassembled WGS sequence"/>
</dbReference>
<evidence type="ECO:0000313" key="5">
    <source>
        <dbReference type="Proteomes" id="UP000663829"/>
    </source>
</evidence>
<dbReference type="EMBL" id="CAJOBA010029954">
    <property type="protein sequence ID" value="CAF3952402.1"/>
    <property type="molecule type" value="Genomic_DNA"/>
</dbReference>
<comment type="caution">
    <text evidence="1">The sequence shown here is derived from an EMBL/GenBank/DDBJ whole genome shotgun (WGS) entry which is preliminary data.</text>
</comment>
<gene>
    <name evidence="1" type="ORF">GPM918_LOCUS15335</name>
    <name evidence="2" type="ORF">OVA965_LOCUS21482</name>
    <name evidence="3" type="ORF">SRO942_LOCUS15335</name>
    <name evidence="4" type="ORF">TMI583_LOCUS22139</name>
</gene>
<accession>A0A814J1R9</accession>
<keyword evidence="5" id="KW-1185">Reference proteome</keyword>
<sequence>MYTWLPTVTGLRDHAAKMTYHSVTPYSDNDHKSLDQYAQDKRISSSHQSRLPPSSIRIQCKVEGKYLTINIFCHPSKSNSLIQPIKFTLPDQLKSINNNTNLGIKVSTDSSAYRFLESNSLYINNKKAQENGDINGREYKSPSITFPYSSQSRSQLVLHRRIEDLCKNGGLMDDGIVFFLKNDEFYVRI</sequence>
<dbReference type="EMBL" id="CAJNOQ010003840">
    <property type="protein sequence ID" value="CAF1032169.1"/>
    <property type="molecule type" value="Genomic_DNA"/>
</dbReference>